<dbReference type="Proteomes" id="UP000636888">
    <property type="component" value="Unassembled WGS sequence"/>
</dbReference>
<reference evidence="1" key="1">
    <citation type="submission" date="2020-12" db="EMBL/GenBank/DDBJ databases">
        <title>Geomonas sp. Red875, isolated from river sediment.</title>
        <authorList>
            <person name="Xu Z."/>
            <person name="Zhang Z."/>
            <person name="Masuda Y."/>
            <person name="Itoh H."/>
            <person name="Senoo K."/>
        </authorList>
    </citation>
    <scope>NUCLEOTIDE SEQUENCE</scope>
    <source>
        <strain evidence="1">Red875</strain>
    </source>
</reference>
<keyword evidence="2" id="KW-1185">Reference proteome</keyword>
<protein>
    <submittedName>
        <fullName evidence="1">Uncharacterized protein</fullName>
    </submittedName>
</protein>
<dbReference type="RefSeq" id="WP_199384381.1">
    <property type="nucleotide sequence ID" value="NZ_JAEMHM010000009.1"/>
</dbReference>
<name>A0A8J7JLY7_9BACT</name>
<sequence length="66" mass="7217">MGIGMRHCLALRGGDLRIVSAKRPEKLREIVSESKGGRGREGEGGTESVWVPKVDLGNQKKKVEVM</sequence>
<organism evidence="1 2">
    <name type="scientific">Geomesophilobacter sediminis</name>
    <dbReference type="NCBI Taxonomy" id="2798584"/>
    <lineage>
        <taxon>Bacteria</taxon>
        <taxon>Pseudomonadati</taxon>
        <taxon>Thermodesulfobacteriota</taxon>
        <taxon>Desulfuromonadia</taxon>
        <taxon>Geobacterales</taxon>
        <taxon>Geobacteraceae</taxon>
        <taxon>Geomesophilobacter</taxon>
    </lineage>
</organism>
<evidence type="ECO:0000313" key="2">
    <source>
        <dbReference type="Proteomes" id="UP000636888"/>
    </source>
</evidence>
<dbReference type="AlphaFoldDB" id="A0A8J7JLY7"/>
<evidence type="ECO:0000313" key="1">
    <source>
        <dbReference type="EMBL" id="MBJ6725490.1"/>
    </source>
</evidence>
<gene>
    <name evidence="1" type="ORF">JFN93_12290</name>
</gene>
<accession>A0A8J7JLY7</accession>
<comment type="caution">
    <text evidence="1">The sequence shown here is derived from an EMBL/GenBank/DDBJ whole genome shotgun (WGS) entry which is preliminary data.</text>
</comment>
<dbReference type="EMBL" id="JAEMHM010000009">
    <property type="protein sequence ID" value="MBJ6725490.1"/>
    <property type="molecule type" value="Genomic_DNA"/>
</dbReference>
<proteinExistence type="predicted"/>